<accession>A0A4Q7NYD7</accession>
<evidence type="ECO:0000256" key="2">
    <source>
        <dbReference type="SAM" id="Phobius"/>
    </source>
</evidence>
<evidence type="ECO:0000313" key="4">
    <source>
        <dbReference type="EMBL" id="RZS92335.1"/>
    </source>
</evidence>
<dbReference type="InterPro" id="IPR017969">
    <property type="entry name" value="Heavy-metal-associated_CS"/>
</dbReference>
<dbReference type="CDD" id="cd00371">
    <property type="entry name" value="HMA"/>
    <property type="match status" value="1"/>
</dbReference>
<keyword evidence="5" id="KW-1185">Reference proteome</keyword>
<dbReference type="Pfam" id="PF00403">
    <property type="entry name" value="HMA"/>
    <property type="match status" value="1"/>
</dbReference>
<feature type="domain" description="HMA" evidence="3">
    <location>
        <begin position="65"/>
        <end position="129"/>
    </location>
</feature>
<proteinExistence type="predicted"/>
<dbReference type="AlphaFoldDB" id="A0A4Q7NYD7"/>
<dbReference type="Proteomes" id="UP000292927">
    <property type="component" value="Unassembled WGS sequence"/>
</dbReference>
<feature type="transmembrane region" description="Helical" evidence="2">
    <location>
        <begin position="12"/>
        <end position="31"/>
    </location>
</feature>
<keyword evidence="1" id="KW-0479">Metal-binding</keyword>
<reference evidence="4 5" key="1">
    <citation type="submission" date="2019-02" db="EMBL/GenBank/DDBJ databases">
        <title>Genomic Encyclopedia of Type Strains, Phase IV (KMG-IV): sequencing the most valuable type-strain genomes for metagenomic binning, comparative biology and taxonomic classification.</title>
        <authorList>
            <person name="Goeker M."/>
        </authorList>
    </citation>
    <scope>NUCLEOTIDE SEQUENCE [LARGE SCALE GENOMIC DNA]</scope>
    <source>
        <strain evidence="4 5">DSM 29486</strain>
    </source>
</reference>
<evidence type="ECO:0000256" key="1">
    <source>
        <dbReference type="ARBA" id="ARBA00022723"/>
    </source>
</evidence>
<gene>
    <name evidence="4" type="ORF">EV209_3049</name>
</gene>
<dbReference type="PROSITE" id="PS50846">
    <property type="entry name" value="HMA_2"/>
    <property type="match status" value="1"/>
</dbReference>
<keyword evidence="2" id="KW-0812">Transmembrane</keyword>
<keyword evidence="2" id="KW-0472">Membrane</keyword>
<dbReference type="RefSeq" id="WP_330521425.1">
    <property type="nucleotide sequence ID" value="NZ_SGXF01000009.1"/>
</dbReference>
<evidence type="ECO:0000259" key="3">
    <source>
        <dbReference type="PROSITE" id="PS50846"/>
    </source>
</evidence>
<dbReference type="Gene3D" id="3.30.70.100">
    <property type="match status" value="1"/>
</dbReference>
<dbReference type="GO" id="GO:0046872">
    <property type="term" value="F:metal ion binding"/>
    <property type="evidence" value="ECO:0007669"/>
    <property type="project" value="UniProtKB-KW"/>
</dbReference>
<keyword evidence="2" id="KW-1133">Transmembrane helix</keyword>
<dbReference type="EMBL" id="SGXF01000009">
    <property type="protein sequence ID" value="RZS92335.1"/>
    <property type="molecule type" value="Genomic_DNA"/>
</dbReference>
<comment type="caution">
    <text evidence="4">The sequence shown here is derived from an EMBL/GenBank/DDBJ whole genome shotgun (WGS) entry which is preliminary data.</text>
</comment>
<dbReference type="PROSITE" id="PS01047">
    <property type="entry name" value="HMA_1"/>
    <property type="match status" value="1"/>
</dbReference>
<name>A0A4Q7NYD7_9FIRM</name>
<evidence type="ECO:0000313" key="5">
    <source>
        <dbReference type="Proteomes" id="UP000292927"/>
    </source>
</evidence>
<protein>
    <submittedName>
        <fullName evidence="4">Copper chaperone CopZ</fullName>
    </submittedName>
</protein>
<sequence length="134" mass="14655">MMKQICMNSNAGGIWTAVLVVVLVAVVVIGIKSYFKRLSSGCCGSGSARIKKKRAADRNPAHYPYHKKVMIDGMVCANCATRVENALNSLEGVWANVNLSGGFADIRMKQKIQPEELRRAVKESGYIAYSISDE</sequence>
<organism evidence="4 5">
    <name type="scientific">Cuneatibacter caecimuris</name>
    <dbReference type="NCBI Taxonomy" id="1796618"/>
    <lineage>
        <taxon>Bacteria</taxon>
        <taxon>Bacillati</taxon>
        <taxon>Bacillota</taxon>
        <taxon>Clostridia</taxon>
        <taxon>Lachnospirales</taxon>
        <taxon>Lachnospiraceae</taxon>
        <taxon>Cuneatibacter</taxon>
    </lineage>
</organism>
<dbReference type="InterPro" id="IPR006121">
    <property type="entry name" value="HMA_dom"/>
</dbReference>
<dbReference type="SUPFAM" id="SSF55008">
    <property type="entry name" value="HMA, heavy metal-associated domain"/>
    <property type="match status" value="1"/>
</dbReference>
<dbReference type="InterPro" id="IPR036163">
    <property type="entry name" value="HMA_dom_sf"/>
</dbReference>